<keyword evidence="5 8" id="KW-1133">Transmembrane helix</keyword>
<evidence type="ECO:0000256" key="5">
    <source>
        <dbReference type="ARBA" id="ARBA00022989"/>
    </source>
</evidence>
<dbReference type="RefSeq" id="WP_304994289.1">
    <property type="nucleotide sequence ID" value="NZ_CP101717.1"/>
</dbReference>
<feature type="transmembrane region" description="Helical" evidence="8">
    <location>
        <begin position="26"/>
        <end position="46"/>
    </location>
</feature>
<feature type="domain" description="MotA/TolQ/ExbB proton channel" evidence="9">
    <location>
        <begin position="101"/>
        <end position="217"/>
    </location>
</feature>
<keyword evidence="4" id="KW-0283">Flagellar rotation</keyword>
<dbReference type="AlphaFoldDB" id="A0AB38YCB3"/>
<dbReference type="PANTHER" id="PTHR30433">
    <property type="entry name" value="CHEMOTAXIS PROTEIN MOTA"/>
    <property type="match status" value="1"/>
</dbReference>
<comment type="subcellular location">
    <subcellularLocation>
        <location evidence="1">Cell membrane</location>
        <topology evidence="1">Multi-pass membrane protein</topology>
    </subcellularLocation>
    <subcellularLocation>
        <location evidence="7">Membrane</location>
        <topology evidence="7">Multi-pass membrane protein</topology>
    </subcellularLocation>
</comment>
<reference evidence="11" key="1">
    <citation type="submission" date="2022-07" db="EMBL/GenBank/DDBJ databases">
        <title>Complete genome sequence of Salinispirillum sp. LH10-3-1 capable of multiple carbohydrate inversion isolated from a soda lake.</title>
        <authorList>
            <person name="Liu J."/>
            <person name="Zhai Y."/>
            <person name="Zhang H."/>
            <person name="Yang H."/>
            <person name="Qu J."/>
            <person name="Li J."/>
        </authorList>
    </citation>
    <scope>NUCLEOTIDE SEQUENCE</scope>
    <source>
        <strain evidence="11">LH 10-3-1</strain>
    </source>
</reference>
<dbReference type="Pfam" id="PF01618">
    <property type="entry name" value="MotA_ExbB"/>
    <property type="match status" value="1"/>
</dbReference>
<evidence type="ECO:0000256" key="8">
    <source>
        <dbReference type="SAM" id="Phobius"/>
    </source>
</evidence>
<keyword evidence="6 8" id="KW-0472">Membrane</keyword>
<sequence length="242" mass="26390">MLALGTLIACGLILFGFVLEGGSPLALFNLPALMIVFGATLGVGVAQSDRARLINLRFVLQRLLSPSKPSFSETIDALTRWGQLARKDGVLALEKEASLQPDAFLQEGMLLLVDGVKGEGVQQHLTVAMVAEEEQYLEGAEFFEQLASYAPTMGILGAVLGLIQVMVEVSDTTNLGVGIATAFVAILYGLALANLLFLPVASRLRWQAQRLYRHREMTLTGLMAIQQGENPRHMAQRLRHFR</sequence>
<keyword evidence="2" id="KW-1003">Cell membrane</keyword>
<dbReference type="Pfam" id="PF20560">
    <property type="entry name" value="MotA_N"/>
    <property type="match status" value="1"/>
</dbReference>
<dbReference type="InterPro" id="IPR002898">
    <property type="entry name" value="MotA_ExbB_proton_chnl"/>
</dbReference>
<evidence type="ECO:0000256" key="7">
    <source>
        <dbReference type="RuleBase" id="RU004057"/>
    </source>
</evidence>
<evidence type="ECO:0000256" key="2">
    <source>
        <dbReference type="ARBA" id="ARBA00022475"/>
    </source>
</evidence>
<comment type="similarity">
    <text evidence="7">Belongs to the exbB/tolQ family.</text>
</comment>
<dbReference type="GO" id="GO:0015031">
    <property type="term" value="P:protein transport"/>
    <property type="evidence" value="ECO:0007669"/>
    <property type="project" value="UniProtKB-KW"/>
</dbReference>
<feature type="transmembrane region" description="Helical" evidence="8">
    <location>
        <begin position="146"/>
        <end position="167"/>
    </location>
</feature>
<dbReference type="InterPro" id="IPR046786">
    <property type="entry name" value="MotA_N"/>
</dbReference>
<gene>
    <name evidence="11" type="ORF">NFC81_09710</name>
</gene>
<evidence type="ECO:0000256" key="3">
    <source>
        <dbReference type="ARBA" id="ARBA00022692"/>
    </source>
</evidence>
<evidence type="ECO:0000259" key="10">
    <source>
        <dbReference type="Pfam" id="PF20560"/>
    </source>
</evidence>
<evidence type="ECO:0000313" key="11">
    <source>
        <dbReference type="EMBL" id="WLD57003.1"/>
    </source>
</evidence>
<dbReference type="GO" id="GO:0005886">
    <property type="term" value="C:plasma membrane"/>
    <property type="evidence" value="ECO:0007669"/>
    <property type="project" value="UniProtKB-SubCell"/>
</dbReference>
<evidence type="ECO:0000259" key="9">
    <source>
        <dbReference type="Pfam" id="PF01618"/>
    </source>
</evidence>
<name>A0AB38YCB3_9GAMM</name>
<evidence type="ECO:0000256" key="6">
    <source>
        <dbReference type="ARBA" id="ARBA00023136"/>
    </source>
</evidence>
<keyword evidence="7" id="KW-0653">Protein transport</keyword>
<dbReference type="InterPro" id="IPR047055">
    <property type="entry name" value="MotA-like"/>
</dbReference>
<dbReference type="EMBL" id="CP101717">
    <property type="protein sequence ID" value="WLD57003.1"/>
    <property type="molecule type" value="Genomic_DNA"/>
</dbReference>
<accession>A0AB38YCB3</accession>
<evidence type="ECO:0000256" key="1">
    <source>
        <dbReference type="ARBA" id="ARBA00004651"/>
    </source>
</evidence>
<dbReference type="GO" id="GO:0006935">
    <property type="term" value="P:chemotaxis"/>
    <property type="evidence" value="ECO:0007669"/>
    <property type="project" value="InterPro"/>
</dbReference>
<protein>
    <submittedName>
        <fullName evidence="11">MotA/TolQ/ExbB proton channel family protein</fullName>
    </submittedName>
</protein>
<organism evidence="11">
    <name type="scientific">Salinispirillum sp. LH 10-3-1</name>
    <dbReference type="NCBI Taxonomy" id="2952525"/>
    <lineage>
        <taxon>Bacteria</taxon>
        <taxon>Pseudomonadati</taxon>
        <taxon>Pseudomonadota</taxon>
        <taxon>Gammaproteobacteria</taxon>
        <taxon>Oceanospirillales</taxon>
        <taxon>Saccharospirillaceae</taxon>
        <taxon>Salinispirillum</taxon>
    </lineage>
</organism>
<keyword evidence="7" id="KW-0813">Transport</keyword>
<evidence type="ECO:0000256" key="4">
    <source>
        <dbReference type="ARBA" id="ARBA00022779"/>
    </source>
</evidence>
<dbReference type="PANTHER" id="PTHR30433:SF3">
    <property type="entry name" value="MOTILITY PROTEIN A"/>
    <property type="match status" value="1"/>
</dbReference>
<proteinExistence type="inferred from homology"/>
<feature type="domain" description="Motility protein A N-terminal" evidence="10">
    <location>
        <begin position="4"/>
        <end position="87"/>
    </location>
</feature>
<feature type="transmembrane region" description="Helical" evidence="8">
    <location>
        <begin position="179"/>
        <end position="201"/>
    </location>
</feature>
<dbReference type="GO" id="GO:0071978">
    <property type="term" value="P:bacterial-type flagellum-dependent swarming motility"/>
    <property type="evidence" value="ECO:0007669"/>
    <property type="project" value="InterPro"/>
</dbReference>
<keyword evidence="3 8" id="KW-0812">Transmembrane</keyword>